<feature type="region of interest" description="Disordered" evidence="2">
    <location>
        <begin position="754"/>
        <end position="1079"/>
    </location>
</feature>
<evidence type="ECO:0000256" key="2">
    <source>
        <dbReference type="SAM" id="MobiDB-lite"/>
    </source>
</evidence>
<feature type="compositionally biased region" description="Basic and acidic residues" evidence="2">
    <location>
        <begin position="279"/>
        <end position="291"/>
    </location>
</feature>
<feature type="compositionally biased region" description="Basic and acidic residues" evidence="2">
    <location>
        <begin position="1277"/>
        <end position="1301"/>
    </location>
</feature>
<accession>A0ABN7RVA5</accession>
<feature type="compositionally biased region" description="Basic and acidic residues" evidence="2">
    <location>
        <begin position="1166"/>
        <end position="1177"/>
    </location>
</feature>
<dbReference type="Proteomes" id="UP001158576">
    <property type="component" value="Chromosome PAR"/>
</dbReference>
<feature type="compositionally biased region" description="Basic and acidic residues" evidence="2">
    <location>
        <begin position="1445"/>
        <end position="1466"/>
    </location>
</feature>
<feature type="compositionally biased region" description="Low complexity" evidence="2">
    <location>
        <begin position="1343"/>
        <end position="1353"/>
    </location>
</feature>
<feature type="compositionally biased region" description="Basic residues" evidence="2">
    <location>
        <begin position="1467"/>
        <end position="1480"/>
    </location>
</feature>
<name>A0ABN7RVA5_OIKDI</name>
<feature type="compositionally biased region" description="Basic and acidic residues" evidence="2">
    <location>
        <begin position="318"/>
        <end position="330"/>
    </location>
</feature>
<feature type="coiled-coil region" evidence="1">
    <location>
        <begin position="1876"/>
        <end position="1903"/>
    </location>
</feature>
<gene>
    <name evidence="3" type="ORF">OKIOD_LOCUS1874</name>
</gene>
<sequence length="2022" mass="228189">MAPEIVVSKILNIFWLIRKKENLASQEDKENTEDDDGIAIGSKTCRSSGNSFTLFAKLGVLFQPKDSIIPRTIDFKEYPQNSASFYSLLNFFKRQNKLVSKEQPAFEKRDARFGHTVVHFACYPSKKESDENLWVITPDSMKMLSRRVASLQESGVRATDSPSMSQIASSKKNTPKRRRKVLIVSSDEEDDGFPTMVAQRSLIPKTADLKPILPKSVVVQIAPSVKQSSEDETKSLENVPEMEYEEQLPAEQSDSPPIQEDAPTSQDEQVVPDLQTEEAPGRAESEKKGENEQNEEENTEAPTMSTLTSMESSLPRPTIDRESENDEKSNDGQMEDEPYENVIQEEIVDETGILDENTEDAAMTSTVASIYTSLPNREADSQSDKDEQIEQESFGNVVEEEIVEKSAVKGISQKNAEATVAPIDSFFPNAETDTQFDKEEEGSKDELIEHESCENVVEEKIAEESDVLENALSFWDDDENAEISQKSDEEAKIGAITSSTAAISVEKSAISPEDQSDKTVAEVTPSTSITAVAIFREPILARLAKASLGNRDVEKQIVVSDVENTCEREPVEEIAAAAGNSENTIATREEQTVEEEIETFQEKNAVTENLPGSNKEEHILESSAIAISKTKNIESSQQLMVNENQQATDNASTDEEEIEEIITPEASNLDPQPALPCLGVGNIPRFATHPYPPAAYAHLPNFQPQRHPSIPPSFHYQRPPAAHFQGIHPNFYPPGFDHALFMSMYANARARFPQNIQPRPPYQPPAMRTQAQQPAQPRASRPVAVVTPLQQPSTSTANPSDDESLPPLEKASSTESSPKKRSSRRSSAQKSEIVSLLSSDEDEPPQRASSVTAKSIPPCAKPNPLRENKNPLSSQARSDKRNQDNKNGKILDASDSSDSDRPPSPIITTSISRKKRLEASTISDSVDGVDKQPAMLTQQEENVQAEMEDAVAKPKKKKNKGGPKKIAADGTVIAPKKKKKNKLPTGEAAASSSTEPASSTISTSPAADPTNKENSEEVILTGDQINQNILPVEKQVPITTTQEVSNKRVLSSPELPKKKKRKASPVTEKKNDGTITGDPFRKKLIIPLVHCALPDSMRERIAVETVADPEPEQVKKKNRPTLKKSSSNSEPSKKSLRLANPNKLKSKPKEIEIRNEEEMAAIVVQEKPKSPVTHFEDFLDEPTASEASQEENLSQTDDDVPLTDLLGVDENNAAPPKTPAKKSVEAIDLTLDDSPPKKKASKQRSRKKISTPVEIDSSDDENSQPKPKKNKTSLEILEEKLKKSKQERERKTSSPPEKDNGKPPLKKKRKITPFFTRADIEAEEPDQEPAAEQATVDQEAADPVSESASSAPLPEEDPVTSLNQSVTVENWSERSPERKESSEPALMSPDIETPGTSGLPIALNEQPASPALSLSPNDEPGPSGLCLSPNESPEKPKEQLTCGLTEKELLKYRPTKSTEDMTEKELKKHMKLKKAKKRLKRELAEREENEKKRRKDDERARKNAAFKEREEEKRRQKIEKRKKEEEERKQEEEEIKRQNEEREAAAAEEARRVEQEALERAAERRKREEEEAEGNAEPKEDEDKNFHEFWLTISYKSGCTGQRLVEYTSDEGKVWLEKQLLLSLNDKIAKKKRKYWCSFEHIYPLEFGNSKLVGVTDIRTDRNPKLGQWEVNNVYKVVIGPDTILYDVEFKKYPKGSVVSQYGGTRKSMETARHWLAHFEMDFYLKNPEDNKEMTQRVKNMILRHLQDESTLERYHIARQQCMANRRREGHFAKEHAKPCKDSDFDNSKVSMRVIGETGELVEKKNYKKTREEMLAALDDIDSYTSICKLPKTEQMLTRSKANNEFDDVAVLPGSYNRQVVDKFAVRNELFNPAYLKHKQEQLNYLRNRVKAADDELKRAEEYFRSNQRHWKETKQYNLVREHRWARDRKSMQLKILQKRLMDAERFMFPTHKKDDFPTDAGSLKDDTRDMIFIQQGIYGLRDKRESMRDFQMISEREEVRLENMKRPKQIPLAERQEFKKQ</sequence>
<feature type="region of interest" description="Disordered" evidence="2">
    <location>
        <begin position="428"/>
        <end position="450"/>
    </location>
</feature>
<feature type="compositionally biased region" description="Basic and acidic residues" evidence="2">
    <location>
        <begin position="1521"/>
        <end position="1569"/>
    </location>
</feature>
<feature type="region of interest" description="Disordered" evidence="2">
    <location>
        <begin position="1103"/>
        <end position="1582"/>
    </location>
</feature>
<feature type="compositionally biased region" description="Polar residues" evidence="2">
    <location>
        <begin position="1185"/>
        <end position="1195"/>
    </location>
</feature>
<keyword evidence="1" id="KW-0175">Coiled coil</keyword>
<feature type="region of interest" description="Disordered" evidence="2">
    <location>
        <begin position="374"/>
        <end position="393"/>
    </location>
</feature>
<dbReference type="EMBL" id="OU015568">
    <property type="protein sequence ID" value="CAG5083226.1"/>
    <property type="molecule type" value="Genomic_DNA"/>
</dbReference>
<feature type="region of interest" description="Disordered" evidence="2">
    <location>
        <begin position="224"/>
        <end position="342"/>
    </location>
</feature>
<evidence type="ECO:0000313" key="3">
    <source>
        <dbReference type="EMBL" id="CAG5083226.1"/>
    </source>
</evidence>
<feature type="compositionally biased region" description="Basic and acidic residues" evidence="2">
    <location>
        <begin position="1147"/>
        <end position="1157"/>
    </location>
</feature>
<protein>
    <submittedName>
        <fullName evidence="3">Oidioi.mRNA.OKI2018_I69.PAR.g10316.t1.cds</fullName>
    </submittedName>
</protein>
<evidence type="ECO:0000256" key="1">
    <source>
        <dbReference type="SAM" id="Coils"/>
    </source>
</evidence>
<proteinExistence type="predicted"/>
<feature type="compositionally biased region" description="Polar residues" evidence="2">
    <location>
        <begin position="250"/>
        <end position="268"/>
    </location>
</feature>
<feature type="region of interest" description="Disordered" evidence="2">
    <location>
        <begin position="153"/>
        <end position="187"/>
    </location>
</feature>
<feature type="compositionally biased region" description="Basic residues" evidence="2">
    <location>
        <begin position="953"/>
        <end position="963"/>
    </location>
</feature>
<keyword evidence="4" id="KW-1185">Reference proteome</keyword>
<feature type="compositionally biased region" description="Low complexity" evidence="2">
    <location>
        <begin position="303"/>
        <end position="314"/>
    </location>
</feature>
<evidence type="ECO:0000313" key="4">
    <source>
        <dbReference type="Proteomes" id="UP001158576"/>
    </source>
</evidence>
<feature type="compositionally biased region" description="Basic residues" evidence="2">
    <location>
        <begin position="1237"/>
        <end position="1249"/>
    </location>
</feature>
<feature type="compositionally biased region" description="Polar residues" evidence="2">
    <location>
        <begin position="1360"/>
        <end position="1370"/>
    </location>
</feature>
<feature type="compositionally biased region" description="Basic and acidic residues" evidence="2">
    <location>
        <begin position="1371"/>
        <end position="1382"/>
    </location>
</feature>
<feature type="compositionally biased region" description="Low complexity" evidence="2">
    <location>
        <begin position="984"/>
        <end position="1009"/>
    </location>
</feature>
<organism evidence="3 4">
    <name type="scientific">Oikopleura dioica</name>
    <name type="common">Tunicate</name>
    <dbReference type="NCBI Taxonomy" id="34765"/>
    <lineage>
        <taxon>Eukaryota</taxon>
        <taxon>Metazoa</taxon>
        <taxon>Chordata</taxon>
        <taxon>Tunicata</taxon>
        <taxon>Appendicularia</taxon>
        <taxon>Copelata</taxon>
        <taxon>Oikopleuridae</taxon>
        <taxon>Oikopleura</taxon>
    </lineage>
</organism>
<feature type="compositionally biased region" description="Basic and acidic residues" evidence="2">
    <location>
        <begin position="877"/>
        <end position="889"/>
    </location>
</feature>
<reference evidence="3 4" key="1">
    <citation type="submission" date="2021-04" db="EMBL/GenBank/DDBJ databases">
        <authorList>
            <person name="Bliznina A."/>
        </authorList>
    </citation>
    <scope>NUCLEOTIDE SEQUENCE [LARGE SCALE GENOMIC DNA]</scope>
</reference>
<feature type="compositionally biased region" description="Polar residues" evidence="2">
    <location>
        <begin position="788"/>
        <end position="799"/>
    </location>
</feature>
<feature type="compositionally biased region" description="Basic and acidic residues" evidence="2">
    <location>
        <begin position="1481"/>
        <end position="1514"/>
    </location>
</feature>
<feature type="compositionally biased region" description="Polar residues" evidence="2">
    <location>
        <begin position="160"/>
        <end position="172"/>
    </location>
</feature>
<feature type="compositionally biased region" description="Basic and acidic residues" evidence="2">
    <location>
        <begin position="377"/>
        <end position="388"/>
    </location>
</feature>
<feature type="compositionally biased region" description="Low complexity" evidence="2">
    <location>
        <begin position="765"/>
        <end position="786"/>
    </location>
</feature>